<dbReference type="HOGENOM" id="CLU_1302731_0_0_11"/>
<feature type="transmembrane region" description="Helical" evidence="2">
    <location>
        <begin position="44"/>
        <end position="74"/>
    </location>
</feature>
<dbReference type="Proteomes" id="UP000010301">
    <property type="component" value="Unassembled WGS sequence"/>
</dbReference>
<dbReference type="RefSeq" id="WP_006546410.1">
    <property type="nucleotide sequence ID" value="NZ_DS999543.1"/>
</dbReference>
<dbReference type="EMBL" id="ACFG01000030">
    <property type="protein sequence ID" value="EEH63618.1"/>
    <property type="molecule type" value="Genomic_DNA"/>
</dbReference>
<evidence type="ECO:0000313" key="4">
    <source>
        <dbReference type="Proteomes" id="UP000010301"/>
    </source>
</evidence>
<feature type="transmembrane region" description="Helical" evidence="2">
    <location>
        <begin position="190"/>
        <end position="210"/>
    </location>
</feature>
<dbReference type="OrthoDB" id="5148800at2"/>
<dbReference type="STRING" id="525245.HMPREF0044_0637"/>
<proteinExistence type="predicted"/>
<sequence>MHPTLKIYSAFSRFGFIILLILGILAAGQFIYVDGWIGFSALPAISLILWIIYMMWWAPLLVVTENVIVAFNVWRRVRIPWNEFLRAKANLGLILETTAGDFRLSAAQPKNRLRELRNPDVDPVPHIDFSKPSVSLHLHTQQAVELLNDWKQLHNDYDALPTTNQNASPEKSASNSKSSQLPKDSVTVSYMWHHIGVLAGLVILNLTLWIF</sequence>
<evidence type="ECO:0000256" key="1">
    <source>
        <dbReference type="SAM" id="MobiDB-lite"/>
    </source>
</evidence>
<organism evidence="3 4">
    <name type="scientific">Gleimia coleocanis DSM 15436</name>
    <dbReference type="NCBI Taxonomy" id="525245"/>
    <lineage>
        <taxon>Bacteria</taxon>
        <taxon>Bacillati</taxon>
        <taxon>Actinomycetota</taxon>
        <taxon>Actinomycetes</taxon>
        <taxon>Actinomycetales</taxon>
        <taxon>Actinomycetaceae</taxon>
        <taxon>Gleimia</taxon>
    </lineage>
</organism>
<reference evidence="3 4" key="1">
    <citation type="submission" date="2009-01" db="EMBL/GenBank/DDBJ databases">
        <authorList>
            <person name="Qin X."/>
            <person name="Bachman B."/>
            <person name="Battles P."/>
            <person name="Bell A."/>
            <person name="Bess C."/>
            <person name="Bickham C."/>
            <person name="Chaboub L."/>
            <person name="Chen D."/>
            <person name="Coyle M."/>
            <person name="Deiros D.R."/>
            <person name="Dinh H."/>
            <person name="Forbes L."/>
            <person name="Fowler G."/>
            <person name="Francisco L."/>
            <person name="Fu Q."/>
            <person name="Gubbala S."/>
            <person name="Hale W."/>
            <person name="Han Y."/>
            <person name="Hemphill L."/>
            <person name="Highlander S.K."/>
            <person name="Hirani K."/>
            <person name="Hogues M."/>
            <person name="Jackson L."/>
            <person name="Jakkamsetti A."/>
            <person name="Javaid M."/>
            <person name="Jiang H."/>
            <person name="Korchina V."/>
            <person name="Kovar C."/>
            <person name="Lara F."/>
            <person name="Lee S."/>
            <person name="Mata R."/>
            <person name="Mathew T."/>
            <person name="Moen C."/>
            <person name="Morales K."/>
            <person name="Munidasa M."/>
            <person name="Nazareth L."/>
            <person name="Ngo R."/>
            <person name="Nguyen L."/>
            <person name="Okwuonu G."/>
            <person name="Ongeri F."/>
            <person name="Patil S."/>
            <person name="Petrosino J."/>
            <person name="Pham C."/>
            <person name="Pham P."/>
            <person name="Pu L.-L."/>
            <person name="Puazo M."/>
            <person name="Raj R."/>
            <person name="Reid J."/>
            <person name="Rouhana J."/>
            <person name="Saada N."/>
            <person name="Shang Y."/>
            <person name="Simmons D."/>
            <person name="Thornton R."/>
            <person name="Warren J."/>
            <person name="Weissenberger G."/>
            <person name="Zhang J."/>
            <person name="Zhang L."/>
            <person name="Zhou C."/>
            <person name="Zhu D."/>
            <person name="Muzny D."/>
            <person name="Worley K."/>
            <person name="Gibbs R."/>
        </authorList>
    </citation>
    <scope>NUCLEOTIDE SEQUENCE [LARGE SCALE GENOMIC DNA]</scope>
    <source>
        <strain evidence="3 4">DSM 15436</strain>
    </source>
</reference>
<keyword evidence="2" id="KW-0812">Transmembrane</keyword>
<feature type="compositionally biased region" description="Low complexity" evidence="1">
    <location>
        <begin position="166"/>
        <end position="179"/>
    </location>
</feature>
<protein>
    <submittedName>
        <fullName evidence="3">Uncharacterized protein</fullName>
    </submittedName>
</protein>
<evidence type="ECO:0000313" key="3">
    <source>
        <dbReference type="EMBL" id="EEH63618.1"/>
    </source>
</evidence>
<dbReference type="eggNOG" id="ENOG5030RSA">
    <property type="taxonomic scope" value="Bacteria"/>
</dbReference>
<evidence type="ECO:0000256" key="2">
    <source>
        <dbReference type="SAM" id="Phobius"/>
    </source>
</evidence>
<feature type="region of interest" description="Disordered" evidence="1">
    <location>
        <begin position="158"/>
        <end position="181"/>
    </location>
</feature>
<comment type="caution">
    <text evidence="3">The sequence shown here is derived from an EMBL/GenBank/DDBJ whole genome shotgun (WGS) entry which is preliminary data.</text>
</comment>
<name>C0W0P4_9ACTO</name>
<accession>C0W0P4</accession>
<keyword evidence="4" id="KW-1185">Reference proteome</keyword>
<dbReference type="AlphaFoldDB" id="C0W0P4"/>
<gene>
    <name evidence="3" type="ORF">HMPREF0044_0637</name>
</gene>
<keyword evidence="2" id="KW-0472">Membrane</keyword>
<feature type="transmembrane region" description="Helical" evidence="2">
    <location>
        <begin position="12"/>
        <end position="32"/>
    </location>
</feature>
<keyword evidence="2" id="KW-1133">Transmembrane helix</keyword>